<dbReference type="EMBL" id="HG937694">
    <property type="protein sequence ID" value="CDP37439.1"/>
    <property type="molecule type" value="Genomic_DNA"/>
</dbReference>
<reference evidence="1" key="1">
    <citation type="submission" date="2014-02" db="EMBL/GenBank/DDBJ databases">
        <authorList>
            <person name="Genoscope - CEA"/>
        </authorList>
    </citation>
    <scope>NUCLEOTIDE SEQUENCE</scope>
    <source>
        <strain evidence="1">LS3</strain>
    </source>
</reference>
<evidence type="ECO:0000313" key="1">
    <source>
        <dbReference type="EMBL" id="CDP37439.1"/>
    </source>
</evidence>
<dbReference type="PANTHER" id="PTHR28177">
    <property type="entry name" value="ALTERED INHERITANCE OF MITOCHONDRIA PROTEIN 19, MITOCHONDRIAL"/>
    <property type="match status" value="1"/>
</dbReference>
<reference evidence="1" key="2">
    <citation type="submission" date="2014-06" db="EMBL/GenBank/DDBJ databases">
        <title>The complete genome of Blastobotrys (Arxula) adeninivorans LS3 - a yeast of biotechnological interest.</title>
        <authorList>
            <person name="Kunze G."/>
            <person name="Gaillardin C."/>
            <person name="Czernicka M."/>
            <person name="Durrens P."/>
            <person name="Martin T."/>
            <person name="Boer E."/>
            <person name="Gabaldon T."/>
            <person name="Cruz J."/>
            <person name="Talla E."/>
            <person name="Marck C."/>
            <person name="Goffeau A."/>
            <person name="Barbe V."/>
            <person name="Baret P."/>
            <person name="Baronian K."/>
            <person name="Beier S."/>
            <person name="Bleykasten C."/>
            <person name="Bode R."/>
            <person name="Casaregola S."/>
            <person name="Despons L."/>
            <person name="Fairhead C."/>
            <person name="Giersberg M."/>
            <person name="Gierski P."/>
            <person name="Hahnel U."/>
            <person name="Hartmann A."/>
            <person name="Jankowska D."/>
            <person name="Jubin C."/>
            <person name="Jung P."/>
            <person name="Lafontaine I."/>
            <person name="Leh-Louis V."/>
            <person name="Lemaire M."/>
            <person name="Marcet-Houben M."/>
            <person name="Mascher M."/>
            <person name="Morel G."/>
            <person name="Richard G.-F."/>
            <person name="Riechen J."/>
            <person name="Sacerdot C."/>
            <person name="Sarkar A."/>
            <person name="Savel G."/>
            <person name="Schacherer J."/>
            <person name="Sherman D."/>
            <person name="Straub M.-L."/>
            <person name="Stein N."/>
            <person name="Thierry A."/>
            <person name="Trautwein-Schult A."/>
            <person name="Westhof E."/>
            <person name="Worch S."/>
            <person name="Dujon B."/>
            <person name="Souciet J.-L."/>
            <person name="Wincker P."/>
            <person name="Scholz U."/>
            <person name="Neuveglise N."/>
        </authorList>
    </citation>
    <scope>NUCLEOTIDE SEQUENCE</scope>
    <source>
        <strain evidence="1">LS3</strain>
    </source>
</reference>
<proteinExistence type="predicted"/>
<dbReference type="PANTHER" id="PTHR28177:SF1">
    <property type="entry name" value="ALTERED INHERITANCE OF MITOCHONDRIA PROTEIN 19, MITOCHONDRIAL"/>
    <property type="match status" value="1"/>
</dbReference>
<dbReference type="AlphaFoldDB" id="A0A060T9F6"/>
<protein>
    <submittedName>
        <fullName evidence="1">ARAD1D11506p</fullName>
    </submittedName>
</protein>
<dbReference type="Pfam" id="PF10315">
    <property type="entry name" value="Aim19"/>
    <property type="match status" value="1"/>
</dbReference>
<sequence length="94" mass="9717">MAGPVAALYQSSETPLPAALASASLLGYWPFTGSQFTRKGAPIAIKPNRASVLGFGAAFALGGFIIYDGDVTNGAGFTSGKYHLRVPCQSHLLT</sequence>
<gene>
    <name evidence="1" type="ORF">GNLVRS02_ARAD1D11506g</name>
</gene>
<organism evidence="1">
    <name type="scientific">Blastobotrys adeninivorans</name>
    <name type="common">Yeast</name>
    <name type="synonym">Arxula adeninivorans</name>
    <dbReference type="NCBI Taxonomy" id="409370"/>
    <lineage>
        <taxon>Eukaryota</taxon>
        <taxon>Fungi</taxon>
        <taxon>Dikarya</taxon>
        <taxon>Ascomycota</taxon>
        <taxon>Saccharomycotina</taxon>
        <taxon>Dipodascomycetes</taxon>
        <taxon>Dipodascales</taxon>
        <taxon>Trichomonascaceae</taxon>
        <taxon>Blastobotrys</taxon>
    </lineage>
</organism>
<name>A0A060T9F6_BLAAD</name>
<dbReference type="InterPro" id="IPR019419">
    <property type="entry name" value="AIM19"/>
</dbReference>
<dbReference type="GO" id="GO:0005739">
    <property type="term" value="C:mitochondrion"/>
    <property type="evidence" value="ECO:0007669"/>
    <property type="project" value="TreeGrafter"/>
</dbReference>
<accession>A0A060T9F6</accession>